<dbReference type="PANTHER" id="PTHR12029">
    <property type="entry name" value="RNA METHYLTRANSFERASE"/>
    <property type="match status" value="1"/>
</dbReference>
<feature type="domain" description="tRNA/rRNA methyltransferase SpoU type" evidence="12">
    <location>
        <begin position="959"/>
        <end position="1100"/>
    </location>
</feature>
<dbReference type="EC" id="2.1.1.34" evidence="9"/>
<evidence type="ECO:0000256" key="8">
    <source>
        <dbReference type="ARBA" id="ARBA00093361"/>
    </source>
</evidence>
<evidence type="ECO:0000256" key="2">
    <source>
        <dbReference type="ARBA" id="ARBA00022603"/>
    </source>
</evidence>
<keyword evidence="6" id="KW-0007">Acetylation</keyword>
<comment type="catalytic activity">
    <reaction evidence="7">
        <text>guanosine(18) in tRNA + S-adenosyl-L-methionine = 2'-O-methylguanosine(18) in tRNA + S-adenosyl-L-homocysteine + H(+)</text>
        <dbReference type="Rhea" id="RHEA:20077"/>
        <dbReference type="Rhea" id="RHEA-COMP:10190"/>
        <dbReference type="Rhea" id="RHEA-COMP:10192"/>
        <dbReference type="ChEBI" id="CHEBI:15378"/>
        <dbReference type="ChEBI" id="CHEBI:57856"/>
        <dbReference type="ChEBI" id="CHEBI:59789"/>
        <dbReference type="ChEBI" id="CHEBI:74269"/>
        <dbReference type="ChEBI" id="CHEBI:74445"/>
        <dbReference type="EC" id="2.1.1.34"/>
    </reaction>
    <physiologicalReaction direction="left-to-right" evidence="7">
        <dbReference type="Rhea" id="RHEA:20078"/>
    </physiologicalReaction>
</comment>
<proteinExistence type="inferred from homology"/>
<dbReference type="SUPFAM" id="SSF75217">
    <property type="entry name" value="alpha/beta knot"/>
    <property type="match status" value="1"/>
</dbReference>
<dbReference type="Pfam" id="PF00588">
    <property type="entry name" value="SpoU_methylase"/>
    <property type="match status" value="1"/>
</dbReference>
<dbReference type="Gene3D" id="3.40.1280.10">
    <property type="match status" value="1"/>
</dbReference>
<evidence type="ECO:0000256" key="10">
    <source>
        <dbReference type="ARBA" id="ARBA00093636"/>
    </source>
</evidence>
<protein>
    <recommendedName>
        <fullName evidence="10">tRNA (guanosine(18)-2'-O)-methyltransferase TARBP1</fullName>
        <ecNumber evidence="9">2.1.1.34</ecNumber>
    </recommendedName>
    <alternativeName>
        <fullName evidence="11">TAR RNA-binding protein 1</fullName>
    </alternativeName>
</protein>
<dbReference type="InterPro" id="IPR029026">
    <property type="entry name" value="tRNA_m1G_MTases_N"/>
</dbReference>
<dbReference type="InterPro" id="IPR029028">
    <property type="entry name" value="Alpha/beta_knot_MTases"/>
</dbReference>
<sequence>MLLLWINRKEIKSTENLNNFNKQIAFVNYFENIKIWNDVVSIFESLEEKQIHVIKPVLPKLSIFILVTKDNSTESNSMLISAWVMAIITRMLKHETKFVVRWAISTVLALDYKKYSLHDDSLEILIKILLEAFNDQSLYSRNSEQDNYSLFLSSEKISEFLKNYLNALESHSSKVTFLRSLLNNIASQSWCIVALLHLIVALSTLGNIPSWNQSDISHIRKIVTDSQRTHEPAFRASLEYFMLKCCTAFVDWNSLKFRDLVELLSIFKTTAVSRHSEPWDRLTERLKEFYCSESSKITQNNAISFCKNSISSMLEVPMTEFADADIEETEIEKTAKILTLLADSIDMTNVSFNWVSLLNPIISTIQCVSKRPYMHNKKFLSSVKLIILLIKEGYGCDKQKSDDHTSNIIECLNNCPEMFEFMFQKLLMDIESDSYIVQSKIFFEMFYILSSEPKLNWLMKNNILKIIETIEDLLNNVQHRNKLLFPLWKILVIQDKFASNVSLPSIHSLSYNPLSKVLSDGILQECLSKPKGLEGLQKVNWLQYSYQSVCDFWYVTSKVIDQFSDDDIVNLMLPLAEEVLKVLNNGPKIATPYAISSLKFIISKLGKHDLFKMSELLEISWKTCLELRGNEAFRPALSSLIEIIFQVEMLQKNFFHILDKYFRLFKDLSESTSGIFYTFIKKFCSAIPLCKLLKSDFNCTPIFVCALTFGPIHQKAHKIMEETLTFLLQNNPYLTPSLILVDSNKPSCYVRIAAVKYLLENFKNTSKDFENFLFILIEELMKADSEDECKSTSHFANSLSHRIRNRAWQSILLIHSCIKDKTLNEKLLLKTLNALEMESQQPSIRHIQEWTIFNILYREKTIFYEFPRLSNLSPDEWVRPEWFEENISDIPSHNKDEKLKNSSRTSWSSKIINENSATETESLDYNFQKKIIPVKDIIEGDGNPDFAMFEEKKVHKDGLIVVASLIDRVPNLGGLCRTCEVFGVSEFVIGSFRYTEDKQFQNLSVSADKWVSMKEVKPHLLKEYLASMKEQGYVLIGAEQTEDSCNLKEFKFPKKSVLLLGHEKEGLPVDLIQFLDVCVEIPQQGVVRSLNVHVSGAILIWEYARQHNN</sequence>
<keyword evidence="3" id="KW-0808">Transferase</keyword>
<keyword evidence="4" id="KW-0949">S-adenosyl-L-methionine</keyword>
<evidence type="ECO:0000313" key="14">
    <source>
        <dbReference type="Proteomes" id="UP001054945"/>
    </source>
</evidence>
<gene>
    <name evidence="13" type="primary">TARBP1</name>
    <name evidence="13" type="ORF">CEXT_579981</name>
</gene>
<dbReference type="AlphaFoldDB" id="A0AAV4UQW2"/>
<dbReference type="CDD" id="cd18091">
    <property type="entry name" value="SpoU-like_TRM3-like"/>
    <property type="match status" value="1"/>
</dbReference>
<dbReference type="Proteomes" id="UP001054945">
    <property type="component" value="Unassembled WGS sequence"/>
</dbReference>
<evidence type="ECO:0000256" key="11">
    <source>
        <dbReference type="ARBA" id="ARBA00093656"/>
    </source>
</evidence>
<evidence type="ECO:0000256" key="3">
    <source>
        <dbReference type="ARBA" id="ARBA00022679"/>
    </source>
</evidence>
<evidence type="ECO:0000259" key="12">
    <source>
        <dbReference type="Pfam" id="PF00588"/>
    </source>
</evidence>
<dbReference type="GO" id="GO:0003723">
    <property type="term" value="F:RNA binding"/>
    <property type="evidence" value="ECO:0007669"/>
    <property type="project" value="UniProtKB-KW"/>
</dbReference>
<dbReference type="GO" id="GO:0030488">
    <property type="term" value="P:tRNA methylation"/>
    <property type="evidence" value="ECO:0007669"/>
    <property type="project" value="InterPro"/>
</dbReference>
<dbReference type="EMBL" id="BPLR01013245">
    <property type="protein sequence ID" value="GIY59820.1"/>
    <property type="molecule type" value="Genomic_DNA"/>
</dbReference>
<evidence type="ECO:0000256" key="7">
    <source>
        <dbReference type="ARBA" id="ARBA00093266"/>
    </source>
</evidence>
<evidence type="ECO:0000256" key="4">
    <source>
        <dbReference type="ARBA" id="ARBA00022691"/>
    </source>
</evidence>
<keyword evidence="14" id="KW-1185">Reference proteome</keyword>
<evidence type="ECO:0000313" key="13">
    <source>
        <dbReference type="EMBL" id="GIY59820.1"/>
    </source>
</evidence>
<organism evidence="13 14">
    <name type="scientific">Caerostris extrusa</name>
    <name type="common">Bark spider</name>
    <name type="synonym">Caerostris bankana</name>
    <dbReference type="NCBI Taxonomy" id="172846"/>
    <lineage>
        <taxon>Eukaryota</taxon>
        <taxon>Metazoa</taxon>
        <taxon>Ecdysozoa</taxon>
        <taxon>Arthropoda</taxon>
        <taxon>Chelicerata</taxon>
        <taxon>Arachnida</taxon>
        <taxon>Araneae</taxon>
        <taxon>Araneomorphae</taxon>
        <taxon>Entelegynae</taxon>
        <taxon>Araneoidea</taxon>
        <taxon>Araneidae</taxon>
        <taxon>Caerostris</taxon>
    </lineage>
</organism>
<evidence type="ECO:0000256" key="1">
    <source>
        <dbReference type="ARBA" id="ARBA00007228"/>
    </source>
</evidence>
<keyword evidence="2 13" id="KW-0489">Methyltransferase</keyword>
<keyword evidence="5" id="KW-0694">RNA-binding</keyword>
<dbReference type="InterPro" id="IPR045330">
    <property type="entry name" value="TRM3/TARBP1"/>
</dbReference>
<comment type="similarity">
    <text evidence="1">Belongs to the class IV-like SAM-binding methyltransferase superfamily. RNA methyltransferase TrmH family.</text>
</comment>
<evidence type="ECO:0000256" key="9">
    <source>
        <dbReference type="ARBA" id="ARBA00093594"/>
    </source>
</evidence>
<comment type="function">
    <text evidence="8">S-adenosyl-L-methionine-dependent 2'-O-ribose methyltransferase that catalyzes the formation of 2'-O-methylguanosine at position 18 (Gm18) in a subset of tRNA. Selectively mediates Gm18 methylation of tRNAGln-TTG/CTG and tRNASer-TGA/GCT. Gm18 modification can enhance the stability of modified tRNAs.</text>
</comment>
<name>A0AAV4UQW2_CAEEX</name>
<dbReference type="GO" id="GO:0141100">
    <property type="term" value="F:tRNA (guanine(18)-2'-O)-methyltransferase activity"/>
    <property type="evidence" value="ECO:0007669"/>
    <property type="project" value="UniProtKB-EC"/>
</dbReference>
<dbReference type="InterPro" id="IPR044748">
    <property type="entry name" value="Trm3/TARBP1_C"/>
</dbReference>
<dbReference type="FunFam" id="3.40.1280.10:FF:000010">
    <property type="entry name" value="probable methyltransferase TARBP1"/>
    <property type="match status" value="1"/>
</dbReference>
<evidence type="ECO:0000256" key="5">
    <source>
        <dbReference type="ARBA" id="ARBA00022884"/>
    </source>
</evidence>
<accession>A0AAV4UQW2</accession>
<evidence type="ECO:0000256" key="6">
    <source>
        <dbReference type="ARBA" id="ARBA00022990"/>
    </source>
</evidence>
<dbReference type="InterPro" id="IPR001537">
    <property type="entry name" value="SpoU_MeTrfase"/>
</dbReference>
<reference evidence="13 14" key="1">
    <citation type="submission" date="2021-06" db="EMBL/GenBank/DDBJ databases">
        <title>Caerostris extrusa draft genome.</title>
        <authorList>
            <person name="Kono N."/>
            <person name="Arakawa K."/>
        </authorList>
    </citation>
    <scope>NUCLEOTIDE SEQUENCE [LARGE SCALE GENOMIC DNA]</scope>
</reference>
<dbReference type="PANTHER" id="PTHR12029:SF11">
    <property type="entry name" value="METHYLTRANSFERASE TARBP1-RELATED"/>
    <property type="match status" value="1"/>
</dbReference>
<comment type="caution">
    <text evidence="13">The sequence shown here is derived from an EMBL/GenBank/DDBJ whole genome shotgun (WGS) entry which is preliminary data.</text>
</comment>